<comment type="caution">
    <text evidence="2">The sequence shown here is derived from an EMBL/GenBank/DDBJ whole genome shotgun (WGS) entry which is preliminary data.</text>
</comment>
<dbReference type="OrthoDB" id="8817156at2759"/>
<sequence>MSKMRMISAALFSISICTAVSAHQKVKEIHKRAFYGEDIYIDIPSGNVSEVVFKPSANQSAEVAILRAGQVVSSHGLINSLGHLVLEDVQESDEGVYIVKNTSNPSAAQHIILLVRGKMSPALVHAANCLH</sequence>
<evidence type="ECO:0000256" key="1">
    <source>
        <dbReference type="SAM" id="SignalP"/>
    </source>
</evidence>
<evidence type="ECO:0000313" key="2">
    <source>
        <dbReference type="EMBL" id="CAG13648.1"/>
    </source>
</evidence>
<protein>
    <submittedName>
        <fullName evidence="2">(spotted green pufferfish) hypothetical protein</fullName>
    </submittedName>
</protein>
<feature type="signal peptide" evidence="1">
    <location>
        <begin position="1"/>
        <end position="22"/>
    </location>
</feature>
<dbReference type="KEGG" id="tng:GSTEN00038468G001"/>
<proteinExistence type="predicted"/>
<gene>
    <name evidence="2" type="ORF">GSTENG00038468001</name>
</gene>
<dbReference type="EMBL" id="CAAE01017134">
    <property type="protein sequence ID" value="CAG13648.1"/>
    <property type="molecule type" value="Genomic_DNA"/>
</dbReference>
<reference evidence="2" key="1">
    <citation type="journal article" date="2004" name="Nature">
        <title>Genome duplication in the teleost fish Tetraodon nigroviridis reveals the early vertebrate proto-karyotype.</title>
        <authorList>
            <person name="Jaillon O."/>
            <person name="Aury J.-M."/>
            <person name="Brunet F."/>
            <person name="Petit J.-L."/>
            <person name="Stange-Thomann N."/>
            <person name="Mauceli E."/>
            <person name="Bouneau L."/>
            <person name="Fischer C."/>
            <person name="Ozouf-Costaz C."/>
            <person name="Bernot A."/>
            <person name="Nicaud S."/>
            <person name="Jaffe D."/>
            <person name="Fisher S."/>
            <person name="Lutfalla G."/>
            <person name="Dossat C."/>
            <person name="Segurens B."/>
            <person name="Dasilva C."/>
            <person name="Salanoubat M."/>
            <person name="Levy M."/>
            <person name="Boudet N."/>
            <person name="Castellano S."/>
            <person name="Anthouard V."/>
            <person name="Jubin C."/>
            <person name="Castelli V."/>
            <person name="Katinka M."/>
            <person name="Vacherie B."/>
            <person name="Biemont C."/>
            <person name="Skalli Z."/>
            <person name="Cattolico L."/>
            <person name="Poulain J."/>
            <person name="De Berardinis V."/>
            <person name="Cruaud C."/>
            <person name="Duprat S."/>
            <person name="Brottier P."/>
            <person name="Coutanceau J.-P."/>
            <person name="Gouzy J."/>
            <person name="Parra G."/>
            <person name="Lardier G."/>
            <person name="Chapple C."/>
            <person name="McKernan K.J."/>
            <person name="McEwan P."/>
            <person name="Bosak S."/>
            <person name="Kellis M."/>
            <person name="Volff J.-N."/>
            <person name="Guigo R."/>
            <person name="Zody M.C."/>
            <person name="Mesirov J."/>
            <person name="Lindblad-Toh K."/>
            <person name="Birren B."/>
            <person name="Nusbaum C."/>
            <person name="Kahn D."/>
            <person name="Robinson-Rechavi M."/>
            <person name="Laudet V."/>
            <person name="Schachter V."/>
            <person name="Quetier F."/>
            <person name="Saurin W."/>
            <person name="Scarpelli C."/>
            <person name="Wincker P."/>
            <person name="Lander E.S."/>
            <person name="Weissenbach J."/>
            <person name="Roest Crollius H."/>
        </authorList>
    </citation>
    <scope>NUCLEOTIDE SEQUENCE [LARGE SCALE GENOMIC DNA]</scope>
</reference>
<accession>Q4RD84</accession>
<feature type="chain" id="PRO_5004242742" evidence="1">
    <location>
        <begin position="23"/>
        <end position="131"/>
    </location>
</feature>
<dbReference type="AlphaFoldDB" id="Q4RD84"/>
<name>Q4RD84_TETNG</name>
<keyword evidence="1" id="KW-0732">Signal</keyword>
<reference evidence="2" key="2">
    <citation type="submission" date="2004-02" db="EMBL/GenBank/DDBJ databases">
        <authorList>
            <consortium name="Genoscope"/>
            <consortium name="Whitehead Institute Centre for Genome Research"/>
        </authorList>
    </citation>
    <scope>NUCLEOTIDE SEQUENCE</scope>
</reference>
<organism evidence="2">
    <name type="scientific">Tetraodon nigroviridis</name>
    <name type="common">Spotted green pufferfish</name>
    <name type="synonym">Chelonodon nigroviridis</name>
    <dbReference type="NCBI Taxonomy" id="99883"/>
    <lineage>
        <taxon>Eukaryota</taxon>
        <taxon>Metazoa</taxon>
        <taxon>Chordata</taxon>
        <taxon>Craniata</taxon>
        <taxon>Vertebrata</taxon>
        <taxon>Euteleostomi</taxon>
        <taxon>Actinopterygii</taxon>
        <taxon>Neopterygii</taxon>
        <taxon>Teleostei</taxon>
        <taxon>Neoteleostei</taxon>
        <taxon>Acanthomorphata</taxon>
        <taxon>Eupercaria</taxon>
        <taxon>Tetraodontiformes</taxon>
        <taxon>Tetradontoidea</taxon>
        <taxon>Tetraodontidae</taxon>
        <taxon>Tetraodon</taxon>
    </lineage>
</organism>